<dbReference type="Proteomes" id="UP001654496">
    <property type="component" value="Segment"/>
</dbReference>
<sequence>MTCSSCPSLIRAADHPEQNAAFGRATGVDMCNTYGIPLDTLRPMSGSKHDCIDRSGDCPTPGTVGASPRLGEVSLEMLVVEPAGATVTPPVWDSVRRVRSCTGCRWFVPAADMHGRFGLPLDVCSAYGDPIHLPSARWEGHQARAQRCPYNEAASERVARTNVGDVRLRPAYAEKISVLHTFTGIELDDPTPGEPIREPDAVDSARPPTDEERAAGIASWRAVPDPDGIGDDVLLPVFDPARFDDEQRAKIPRTGDPEHPELYRDEHGLLYAVGVLWMHLGETPALNGPPGVGKTEFFRHIAWAMGLPFERYSITASTDVDDLAGKMLLENHETVFQYGRLATAWQRPGVIVIDEPNVGPPEVWQFLRPLTDNSKQLVLDMNKGERVERHPHAFLGMAFNPSYDMRNAGTHEIADADGSRLMHIFVPPPTADVEREILRQACALDGYDIKEETLTAIIGIGADLRGLAEQDAFPIQWGLRQQIKVARSSRWFSLPRCYRLAAGDLFERVYCDKIKAAVLSHVK</sequence>
<gene>
    <name evidence="1" type="primary">86</name>
    <name evidence="1" type="ORF">SEA_REYNAULD_86</name>
</gene>
<dbReference type="EMBL" id="OR159659">
    <property type="protein sequence ID" value="WKW85538.1"/>
    <property type="molecule type" value="Genomic_DNA"/>
</dbReference>
<reference evidence="1" key="1">
    <citation type="submission" date="2023-06" db="EMBL/GenBank/DDBJ databases">
        <authorList>
            <person name="DeJong R.J."/>
            <person name="Yoon E."/>
            <person name="Radersma M."/>
            <person name="Veenstra M."/>
            <person name="Churu J."/>
            <person name="Moleakunnel K."/>
            <person name="Weaver G."/>
            <person name="Hill E."/>
            <person name="Janvier A."/>
            <person name="Harlow L."/>
            <person name="Kramer C."/>
            <person name="Seinen K."/>
            <person name="Chen A."/>
            <person name="Minasian M."/>
            <person name="Doorn S."/>
            <person name="Dole C."/>
            <person name="Ramsey F."/>
            <person name="Nieze J."/>
            <person name="Baker A."/>
            <person name="Swierenga S."/>
            <person name="White A."/>
            <person name="Howland A."/>
            <person name="Ko C."/>
            <person name="Russell D.A."/>
            <person name="Jacobs-Sera D."/>
            <person name="Hatfull G.F."/>
        </authorList>
    </citation>
    <scope>NUCLEOTIDE SEQUENCE</scope>
</reference>
<name>A0ACD4UHL3_9CAUD</name>
<accession>A0ACD4UHL3</accession>
<organism evidence="1 2">
    <name type="scientific">Rhodococcus phage Reynauld</name>
    <dbReference type="NCBI Taxonomy" id="3062845"/>
    <lineage>
        <taxon>Viruses</taxon>
        <taxon>Duplodnaviria</taxon>
        <taxon>Heunggongvirae</taxon>
        <taxon>Uroviricota</taxon>
        <taxon>Caudoviricetes</taxon>
        <taxon>Caudoviricetes incertae sedis</taxon>
        <taxon>Reynauldvirus</taxon>
        <taxon>Reynauldvirus reynauld</taxon>
    </lineage>
</organism>
<proteinExistence type="predicted"/>
<evidence type="ECO:0000313" key="2">
    <source>
        <dbReference type="Proteomes" id="UP001654496"/>
    </source>
</evidence>
<protein>
    <submittedName>
        <fullName evidence="1">AAA-ATPase</fullName>
    </submittedName>
</protein>
<evidence type="ECO:0000313" key="1">
    <source>
        <dbReference type="EMBL" id="WKW85538.1"/>
    </source>
</evidence>
<keyword evidence="2" id="KW-1185">Reference proteome</keyword>